<dbReference type="EMBL" id="FPBV01000001">
    <property type="protein sequence ID" value="SFU37465.1"/>
    <property type="molecule type" value="Genomic_DNA"/>
</dbReference>
<dbReference type="SUPFAM" id="SSF48208">
    <property type="entry name" value="Six-hairpin glycosidases"/>
    <property type="match status" value="1"/>
</dbReference>
<reference evidence="3" key="1">
    <citation type="submission" date="2016-10" db="EMBL/GenBank/DDBJ databases">
        <authorList>
            <person name="Varghese N."/>
        </authorList>
    </citation>
    <scope>NUCLEOTIDE SEQUENCE [LARGE SCALE GENOMIC DNA]</scope>
    <source>
        <strain evidence="3">DSM 17980</strain>
    </source>
</reference>
<accession>A0A1I7FMT9</accession>
<sequence>MLRAVREIGRRTGRAEYLAFVREVVDGLVDADGRIRTYVLEEYNLDQINEGKLLFRLYVETGEARYRRAAERLRMQLEGQPRTRAGGFWHKKIYPFQMWLDGGYMAAPFLAEYAYTFARPVWFDTAAEHLLLLEQVTRDPNTGLLYHGWDETREQRWANPATGCSPEFWGRAMGWYAMAVVDVLDFLPVNHPRRGQLVGVFERLMHAVAAVQDEATGLWYQVLDKAGHPGNYLESSCSAMFAYAFAKGVRRGYLSRAFSGVAERAFDGLVAHHLRLDEDGRPHLMHCNAVAGLGGTPYRDGSYAYYVGERVVEDEPKAVAAFLLAGLEVALGGGTDPEPVAFSEEDGRTLVRWEG</sequence>
<dbReference type="GO" id="GO:0016787">
    <property type="term" value="F:hydrolase activity"/>
    <property type="evidence" value="ECO:0007669"/>
    <property type="project" value="UniProtKB-KW"/>
</dbReference>
<dbReference type="Pfam" id="PF07470">
    <property type="entry name" value="Glyco_hydro_88"/>
    <property type="match status" value="1"/>
</dbReference>
<dbReference type="InterPro" id="IPR052043">
    <property type="entry name" value="PolySaccharide_Degr_Enz"/>
</dbReference>
<proteinExistence type="predicted"/>
<gene>
    <name evidence="2" type="ORF">SAMN05421543_101345</name>
</gene>
<dbReference type="Gene3D" id="1.50.10.10">
    <property type="match status" value="1"/>
</dbReference>
<dbReference type="eggNOG" id="COG4225">
    <property type="taxonomic scope" value="Bacteria"/>
</dbReference>
<organism evidence="2 3">
    <name type="scientific">Alicyclobacillus macrosporangiidus</name>
    <dbReference type="NCBI Taxonomy" id="392015"/>
    <lineage>
        <taxon>Bacteria</taxon>
        <taxon>Bacillati</taxon>
        <taxon>Bacillota</taxon>
        <taxon>Bacilli</taxon>
        <taxon>Bacillales</taxon>
        <taxon>Alicyclobacillaceae</taxon>
        <taxon>Alicyclobacillus</taxon>
    </lineage>
</organism>
<protein>
    <submittedName>
        <fullName evidence="2">Unsaturated rhamnogalacturonyl hydrolase</fullName>
    </submittedName>
</protein>
<dbReference type="STRING" id="392015.SAMN05421543_101345"/>
<dbReference type="AlphaFoldDB" id="A0A1I7FMT9"/>
<dbReference type="PANTHER" id="PTHR33886">
    <property type="entry name" value="UNSATURATED RHAMNOGALACTURONAN HYDROLASE (EUROFUNG)"/>
    <property type="match status" value="1"/>
</dbReference>
<name>A0A1I7FMT9_9BACL</name>
<keyword evidence="3" id="KW-1185">Reference proteome</keyword>
<dbReference type="InterPro" id="IPR008928">
    <property type="entry name" value="6-hairpin_glycosidase_sf"/>
</dbReference>
<evidence type="ECO:0000256" key="1">
    <source>
        <dbReference type="ARBA" id="ARBA00022801"/>
    </source>
</evidence>
<dbReference type="GO" id="GO:0005975">
    <property type="term" value="P:carbohydrate metabolic process"/>
    <property type="evidence" value="ECO:0007669"/>
    <property type="project" value="InterPro"/>
</dbReference>
<dbReference type="InterPro" id="IPR012341">
    <property type="entry name" value="6hp_glycosidase-like_sf"/>
</dbReference>
<evidence type="ECO:0000313" key="2">
    <source>
        <dbReference type="EMBL" id="SFU37465.1"/>
    </source>
</evidence>
<dbReference type="InterPro" id="IPR010905">
    <property type="entry name" value="Glyco_hydro_88"/>
</dbReference>
<evidence type="ECO:0000313" key="3">
    <source>
        <dbReference type="Proteomes" id="UP000183508"/>
    </source>
</evidence>
<keyword evidence="1 2" id="KW-0378">Hydrolase</keyword>
<dbReference type="PANTHER" id="PTHR33886:SF8">
    <property type="entry name" value="UNSATURATED RHAMNOGALACTURONAN HYDROLASE (EUROFUNG)"/>
    <property type="match status" value="1"/>
</dbReference>
<dbReference type="Proteomes" id="UP000183508">
    <property type="component" value="Unassembled WGS sequence"/>
</dbReference>